<dbReference type="EMBL" id="HE796683">
    <property type="protein sequence ID" value="CCH02569.1"/>
    <property type="molecule type" value="Genomic_DNA"/>
</dbReference>
<dbReference type="InterPro" id="IPR025250">
    <property type="entry name" value="DUF4199"/>
</dbReference>
<dbReference type="RefSeq" id="WP_015333668.1">
    <property type="nucleotide sequence ID" value="NC_020054.1"/>
</dbReference>
<evidence type="ECO:0000313" key="3">
    <source>
        <dbReference type="Proteomes" id="UP000011058"/>
    </source>
</evidence>
<feature type="transmembrane region" description="Helical" evidence="1">
    <location>
        <begin position="38"/>
        <end position="59"/>
    </location>
</feature>
<dbReference type="AlphaFoldDB" id="I0KEL6"/>
<keyword evidence="1" id="KW-0472">Membrane</keyword>
<name>I0KEL6_9BACT</name>
<dbReference type="OrthoDB" id="1122768at2"/>
<keyword evidence="1" id="KW-1133">Transmembrane helix</keyword>
<sequence>MEEKPSTARLALKWGGLVGLVEILVTTIRYALGYYSGMGGTLFGVLNGIIIVTGLVLALREFRSLNKGYMSVGEAVGLGSLMFTIMGLLDTTFAQFYQAFIDPNLIAKTLQQTRDFMEAQGVPDEALDKFDDQMGELEAQQRKKGASGGAFLLSILWWTFAGTIVTLIVSLFMRRRKDNPFD</sequence>
<dbReference type="HOGENOM" id="CLU_124415_1_0_10"/>
<reference evidence="2 3" key="1">
    <citation type="journal article" date="2012" name="J. Bacteriol.">
        <title>Genome Sequence of Fibrella aestuarina BUZ 2T, a Filamentous Marine Bacterium.</title>
        <authorList>
            <person name="Filippini M."/>
            <person name="Qi W."/>
            <person name="Blom J."/>
            <person name="Goesmann A."/>
            <person name="Smits T.H."/>
            <person name="Bagheri H.C."/>
        </authorList>
    </citation>
    <scope>NUCLEOTIDE SEQUENCE [LARGE SCALE GENOMIC DNA]</scope>
    <source>
        <strain evidence="3">BUZ 2T</strain>
    </source>
</reference>
<accession>I0KEL6</accession>
<feature type="transmembrane region" description="Helical" evidence="1">
    <location>
        <begin position="12"/>
        <end position="32"/>
    </location>
</feature>
<dbReference type="eggNOG" id="ENOG5031WK9">
    <property type="taxonomic scope" value="Bacteria"/>
</dbReference>
<proteinExistence type="predicted"/>
<dbReference type="STRING" id="1166018.FAES_4570"/>
<feature type="transmembrane region" description="Helical" evidence="1">
    <location>
        <begin position="71"/>
        <end position="89"/>
    </location>
</feature>
<keyword evidence="3" id="KW-1185">Reference proteome</keyword>
<dbReference type="Proteomes" id="UP000011058">
    <property type="component" value="Chromosome"/>
</dbReference>
<keyword evidence="1" id="KW-0812">Transmembrane</keyword>
<evidence type="ECO:0008006" key="4">
    <source>
        <dbReference type="Google" id="ProtNLM"/>
    </source>
</evidence>
<protein>
    <recommendedName>
        <fullName evidence="4">DUF4199 domain-containing protein</fullName>
    </recommendedName>
</protein>
<dbReference type="Pfam" id="PF13858">
    <property type="entry name" value="DUF4199"/>
    <property type="match status" value="1"/>
</dbReference>
<evidence type="ECO:0000256" key="1">
    <source>
        <dbReference type="SAM" id="Phobius"/>
    </source>
</evidence>
<organism evidence="2 3">
    <name type="scientific">Fibrella aestuarina BUZ 2</name>
    <dbReference type="NCBI Taxonomy" id="1166018"/>
    <lineage>
        <taxon>Bacteria</taxon>
        <taxon>Pseudomonadati</taxon>
        <taxon>Bacteroidota</taxon>
        <taxon>Cytophagia</taxon>
        <taxon>Cytophagales</taxon>
        <taxon>Spirosomataceae</taxon>
        <taxon>Fibrella</taxon>
    </lineage>
</organism>
<feature type="transmembrane region" description="Helical" evidence="1">
    <location>
        <begin position="150"/>
        <end position="173"/>
    </location>
</feature>
<gene>
    <name evidence="2" type="ORF">FAES_4570</name>
</gene>
<dbReference type="KEGG" id="fae:FAES_4570"/>
<evidence type="ECO:0000313" key="2">
    <source>
        <dbReference type="EMBL" id="CCH02569.1"/>
    </source>
</evidence>